<evidence type="ECO:0000256" key="12">
    <source>
        <dbReference type="ARBA" id="ARBA00061587"/>
    </source>
</evidence>
<dbReference type="Gene3D" id="1.25.10.10">
    <property type="entry name" value="Leucine-rich Repeat Variant"/>
    <property type="match status" value="2"/>
</dbReference>
<feature type="compositionally biased region" description="Low complexity" evidence="15">
    <location>
        <begin position="7"/>
        <end position="22"/>
    </location>
</feature>
<dbReference type="CDD" id="cd12466">
    <property type="entry name" value="RRM2_AtRSp31_like"/>
    <property type="match status" value="1"/>
</dbReference>
<keyword evidence="10" id="KW-0539">Nucleus</keyword>
<dbReference type="Pfam" id="PF00514">
    <property type="entry name" value="Arm"/>
    <property type="match status" value="2"/>
</dbReference>
<organism evidence="18 19">
    <name type="scientific">Populus deltoides</name>
    <name type="common">Eastern poplar</name>
    <name type="synonym">Eastern cottonwood</name>
    <dbReference type="NCBI Taxonomy" id="3696"/>
    <lineage>
        <taxon>Eukaryota</taxon>
        <taxon>Viridiplantae</taxon>
        <taxon>Streptophyta</taxon>
        <taxon>Embryophyta</taxon>
        <taxon>Tracheophyta</taxon>
        <taxon>Spermatophyta</taxon>
        <taxon>Magnoliopsida</taxon>
        <taxon>eudicotyledons</taxon>
        <taxon>Gunneridae</taxon>
        <taxon>Pentapetalae</taxon>
        <taxon>rosids</taxon>
        <taxon>fabids</taxon>
        <taxon>Malpighiales</taxon>
        <taxon>Salicaceae</taxon>
        <taxon>Saliceae</taxon>
        <taxon>Populus</taxon>
    </lineage>
</organism>
<evidence type="ECO:0000256" key="6">
    <source>
        <dbReference type="ARBA" id="ARBA00023015"/>
    </source>
</evidence>
<protein>
    <submittedName>
        <fullName evidence="18">Uncharacterized protein</fullName>
    </submittedName>
</protein>
<dbReference type="CDD" id="cd00018">
    <property type="entry name" value="AP2"/>
    <property type="match status" value="1"/>
</dbReference>
<keyword evidence="19" id="KW-1185">Reference proteome</keyword>
<dbReference type="Gene3D" id="3.30.730.10">
    <property type="entry name" value="AP2/ERF domain"/>
    <property type="match status" value="1"/>
</dbReference>
<keyword evidence="2" id="KW-0597">Phosphoprotein</keyword>
<dbReference type="CDD" id="cd12234">
    <property type="entry name" value="RRM1_AtRSp31_like"/>
    <property type="match status" value="1"/>
</dbReference>
<comment type="similarity">
    <text evidence="11">Belongs to the AP2/ERF transcription factor family. ERF subfamily.</text>
</comment>
<dbReference type="GO" id="GO:0003677">
    <property type="term" value="F:DNA binding"/>
    <property type="evidence" value="ECO:0007669"/>
    <property type="project" value="UniProtKB-KW"/>
</dbReference>
<dbReference type="SMART" id="SM00380">
    <property type="entry name" value="AP2"/>
    <property type="match status" value="1"/>
</dbReference>
<feature type="domain" description="RRM" evidence="16">
    <location>
        <begin position="406"/>
        <end position="477"/>
    </location>
</feature>
<dbReference type="GO" id="GO:0009877">
    <property type="term" value="P:nodulation"/>
    <property type="evidence" value="ECO:0007669"/>
    <property type="project" value="UniProtKB-ARBA"/>
</dbReference>
<dbReference type="FunFam" id="3.30.730.10:FF:000005">
    <property type="entry name" value="ethylene-responsive transcription factor RAP2-11"/>
    <property type="match status" value="1"/>
</dbReference>
<evidence type="ECO:0000256" key="9">
    <source>
        <dbReference type="ARBA" id="ARBA00023187"/>
    </source>
</evidence>
<dbReference type="InterPro" id="IPR012677">
    <property type="entry name" value="Nucleotide-bd_a/b_plait_sf"/>
</dbReference>
<evidence type="ECO:0000256" key="15">
    <source>
        <dbReference type="SAM" id="MobiDB-lite"/>
    </source>
</evidence>
<keyword evidence="9" id="KW-0508">mRNA splicing</keyword>
<dbReference type="SMART" id="SM00360">
    <property type="entry name" value="RRM"/>
    <property type="match status" value="2"/>
</dbReference>
<gene>
    <name evidence="18" type="ORF">H0E87_004920</name>
</gene>
<accession>A0A8T2ZHB6</accession>
<feature type="compositionally biased region" description="Basic and acidic residues" evidence="15">
    <location>
        <begin position="479"/>
        <end position="516"/>
    </location>
</feature>
<evidence type="ECO:0000256" key="1">
    <source>
        <dbReference type="ARBA" id="ARBA00004324"/>
    </source>
</evidence>
<dbReference type="FunFam" id="3.30.70.330:FF:000294">
    <property type="entry name" value="Serine/arginine-rich splicing factor RS31"/>
    <property type="match status" value="1"/>
</dbReference>
<dbReference type="Proteomes" id="UP000807159">
    <property type="component" value="Chromosome 2"/>
</dbReference>
<dbReference type="GO" id="GO:0003700">
    <property type="term" value="F:DNA-binding transcription factor activity"/>
    <property type="evidence" value="ECO:0007669"/>
    <property type="project" value="InterPro"/>
</dbReference>
<feature type="domain" description="RRM" evidence="16">
    <location>
        <begin position="314"/>
        <end position="386"/>
    </location>
</feature>
<evidence type="ECO:0000313" key="18">
    <source>
        <dbReference type="EMBL" id="KAH8516745.1"/>
    </source>
</evidence>
<feature type="region of interest" description="Disordered" evidence="15">
    <location>
        <begin position="86"/>
        <end position="107"/>
    </location>
</feature>
<dbReference type="InterPro" id="IPR011989">
    <property type="entry name" value="ARM-like"/>
</dbReference>
<dbReference type="FunFam" id="3.30.70.330:FF:000299">
    <property type="entry name" value="Serine/arginine-rich splicing factor RS31"/>
    <property type="match status" value="1"/>
</dbReference>
<dbReference type="InterPro" id="IPR001471">
    <property type="entry name" value="AP2/ERF_dom"/>
</dbReference>
<keyword evidence="3" id="KW-0507">mRNA processing</keyword>
<evidence type="ECO:0000256" key="11">
    <source>
        <dbReference type="ARBA" id="ARBA00024343"/>
    </source>
</evidence>
<feature type="domain" description="AP2/ERF" evidence="17">
    <location>
        <begin position="28"/>
        <end position="85"/>
    </location>
</feature>
<evidence type="ECO:0000313" key="19">
    <source>
        <dbReference type="Proteomes" id="UP000807159"/>
    </source>
</evidence>
<feature type="repeat" description="ARM" evidence="14">
    <location>
        <begin position="801"/>
        <end position="843"/>
    </location>
</feature>
<dbReference type="PROSITE" id="PS50176">
    <property type="entry name" value="ARM_REPEAT"/>
    <property type="match status" value="2"/>
</dbReference>
<dbReference type="InterPro" id="IPR035979">
    <property type="entry name" value="RBD_domain_sf"/>
</dbReference>
<dbReference type="PRINTS" id="PR00367">
    <property type="entry name" value="ETHRSPELEMNT"/>
</dbReference>
<dbReference type="InterPro" id="IPR054296">
    <property type="entry name" value="DUF7032"/>
</dbReference>
<evidence type="ECO:0000259" key="17">
    <source>
        <dbReference type="PROSITE" id="PS51032"/>
    </source>
</evidence>
<dbReference type="InterPro" id="IPR000225">
    <property type="entry name" value="Armadillo"/>
</dbReference>
<dbReference type="GO" id="GO:0005681">
    <property type="term" value="C:spliceosomal complex"/>
    <property type="evidence" value="ECO:0007669"/>
    <property type="project" value="UniProtKB-KW"/>
</dbReference>
<dbReference type="SUPFAM" id="SSF54171">
    <property type="entry name" value="DNA-binding domain"/>
    <property type="match status" value="1"/>
</dbReference>
<keyword evidence="5 13" id="KW-0694">RNA-binding</keyword>
<dbReference type="SUPFAM" id="SSF54928">
    <property type="entry name" value="RNA-binding domain, RBD"/>
    <property type="match status" value="1"/>
</dbReference>
<keyword evidence="4" id="KW-0677">Repeat</keyword>
<dbReference type="Pfam" id="PF00847">
    <property type="entry name" value="AP2"/>
    <property type="match status" value="1"/>
</dbReference>
<feature type="compositionally biased region" description="Basic and acidic residues" evidence="15">
    <location>
        <begin position="534"/>
        <end position="548"/>
    </location>
</feature>
<keyword evidence="3" id="KW-0747">Spliceosome</keyword>
<comment type="similarity">
    <text evidence="12">Belongs to the splicing factor SR family. RS subfamily.</text>
</comment>
<comment type="subcellular location">
    <subcellularLocation>
        <location evidence="1">Nucleus speckle</location>
    </subcellularLocation>
</comment>
<dbReference type="GO" id="GO:0008380">
    <property type="term" value="P:RNA splicing"/>
    <property type="evidence" value="ECO:0007669"/>
    <property type="project" value="UniProtKB-KW"/>
</dbReference>
<evidence type="ECO:0000256" key="2">
    <source>
        <dbReference type="ARBA" id="ARBA00022553"/>
    </source>
</evidence>
<dbReference type="GO" id="GO:0003723">
    <property type="term" value="F:RNA binding"/>
    <property type="evidence" value="ECO:0007669"/>
    <property type="project" value="UniProtKB-UniRule"/>
</dbReference>
<evidence type="ECO:0000256" key="5">
    <source>
        <dbReference type="ARBA" id="ARBA00022884"/>
    </source>
</evidence>
<keyword evidence="7" id="KW-0238">DNA-binding</keyword>
<dbReference type="Gene3D" id="3.30.70.330">
    <property type="match status" value="2"/>
</dbReference>
<evidence type="ECO:0000256" key="10">
    <source>
        <dbReference type="ARBA" id="ARBA00023242"/>
    </source>
</evidence>
<feature type="compositionally biased region" description="Polar residues" evidence="15">
    <location>
        <begin position="86"/>
        <end position="102"/>
    </location>
</feature>
<dbReference type="EMBL" id="JACEGQ020000002">
    <property type="protein sequence ID" value="KAH8516745.1"/>
    <property type="molecule type" value="Genomic_DNA"/>
</dbReference>
<dbReference type="Pfam" id="PF23005">
    <property type="entry name" value="DUF7032"/>
    <property type="match status" value="1"/>
</dbReference>
<dbReference type="GO" id="GO:0016607">
    <property type="term" value="C:nuclear speck"/>
    <property type="evidence" value="ECO:0007669"/>
    <property type="project" value="UniProtKB-SubCell"/>
</dbReference>
<name>A0A8T2ZHB6_POPDE</name>
<evidence type="ECO:0000256" key="13">
    <source>
        <dbReference type="PROSITE-ProRule" id="PRU00176"/>
    </source>
</evidence>
<sequence length="1124" mass="124018">MAEPETLKNPTTATTNKAQATKGPTARRFVGVRQRPSGRWVAEIKDSSQRVRLWLGTYDSPEAAARAYDEAARALRGGNARTNFASVNPSLNQSGSSPSNGGFNMPESDGRHALCFSSLKARLSKNLQSIMARTTENKSTKNRVSDHFTFANIFHCRSYHYQNPVDTKNIEKVVQPSIIVPHVSGHEPSYSWETSSVSDCSNGWIGFRQHGLDSDGSDTGEVITVNADEMMGWIDSPDASTCCGECSGSKRFKVSSSVVVPPTFSGSPSFCASPSFSGSAFHVRPVTLPILGFLFCVSASQRQPALLELPGRMKAIFCGNLDYDARQSDVERLFRRYGRIDRVDMKSGFAFVYMEDERDAEDAIRRLDQTEFGRKGRRLRVEWTKQERDSKPAGSRRSSANMTPSKTLFVINFDPIHTRTRDLERHFDPYGKILSTRIRRNFAFVQYELQEDATKALEATNMSKLMDRVISVEYAARDDDERRNGYSPERRGRDRSPDRNYNRERSPSPYRRDRGSPDYGHGQNTNARSQRGNHTYDKAEGPENERYRSYCSSGRQFDPYTLEIMVEDRGKEVVVDIQSVEDWLCHAQELVPVAVDKAREVKGFPGRWKMIISKLEQIPSRLSDLSSHPCFSKNSLCKEQLQAVSKTLKEAIELAILCMGENSCGKLRTQSDLDALSGKLDLNLRDCGLLIKTGVLGEATMPSAVAGSSTEPEAVIHSNTRELLARLQIGHLEAKHRALDTLVEVMKEDEKTVLAVMGRSNIAALVQLLTATSPCIREKTVTAICSLAESGSCENWLVSEGVLPPLIRLVESGSTVGKEKATISLQRLSMSTETARAIVGHGGVRPLIEICRTGDSVSQAAAACTLKNISAVPEVRQDLAEEGIVKVMINLLDCGILLGSKEYAAECLQNLTASNDNLKRAVISEGGIRSLLVYLDGPLPQESAVGALRNLVSSVSMEMLVSYCFLPRLVHVLRSGSLGAQQAAATAICRVCTSADMKKLVGEAGCIPLLIKLLEAKSNSVREVSAQAISSLVSLSQNRREVKRDDQSVPNLVQLLDPSPQNTAKKYAVASLASLASSKKRKRLMISYGAIGYLKKLTEMDIPGAKKLLERLERRKLRSLFGKK</sequence>
<feature type="region of interest" description="Disordered" evidence="15">
    <location>
        <begin position="479"/>
        <end position="550"/>
    </location>
</feature>
<dbReference type="SMART" id="SM00185">
    <property type="entry name" value="ARM"/>
    <property type="match status" value="7"/>
</dbReference>
<feature type="region of interest" description="Disordered" evidence="15">
    <location>
        <begin position="1"/>
        <end position="24"/>
    </location>
</feature>
<dbReference type="PANTHER" id="PTHR46043:SF9">
    <property type="entry name" value="ARM REPEAT SUPERFAMILY PROTEIN"/>
    <property type="match status" value="1"/>
</dbReference>
<evidence type="ECO:0000256" key="14">
    <source>
        <dbReference type="PROSITE-ProRule" id="PRU00259"/>
    </source>
</evidence>
<feature type="compositionally biased region" description="Polar residues" evidence="15">
    <location>
        <begin position="522"/>
        <end position="533"/>
    </location>
</feature>
<keyword evidence="6" id="KW-0805">Transcription regulation</keyword>
<dbReference type="SUPFAM" id="SSF48371">
    <property type="entry name" value="ARM repeat"/>
    <property type="match status" value="1"/>
</dbReference>
<evidence type="ECO:0000256" key="8">
    <source>
        <dbReference type="ARBA" id="ARBA00023163"/>
    </source>
</evidence>
<comment type="caution">
    <text evidence="18">The sequence shown here is derived from an EMBL/GenBank/DDBJ whole genome shotgun (WGS) entry which is preliminary data.</text>
</comment>
<keyword evidence="8" id="KW-0804">Transcription</keyword>
<dbReference type="InterPro" id="IPR036955">
    <property type="entry name" value="AP2/ERF_dom_sf"/>
</dbReference>
<evidence type="ECO:0000256" key="4">
    <source>
        <dbReference type="ARBA" id="ARBA00022737"/>
    </source>
</evidence>
<dbReference type="PANTHER" id="PTHR46043">
    <property type="entry name" value="ARM REPEAT SUPERFAMILY PROTEIN"/>
    <property type="match status" value="1"/>
</dbReference>
<proteinExistence type="inferred from homology"/>
<dbReference type="InterPro" id="IPR000504">
    <property type="entry name" value="RRM_dom"/>
</dbReference>
<evidence type="ECO:0000256" key="7">
    <source>
        <dbReference type="ARBA" id="ARBA00023125"/>
    </source>
</evidence>
<feature type="repeat" description="ARM" evidence="14">
    <location>
        <begin position="1005"/>
        <end position="1041"/>
    </location>
</feature>
<dbReference type="InterPro" id="IPR016024">
    <property type="entry name" value="ARM-type_fold"/>
</dbReference>
<dbReference type="InterPro" id="IPR016177">
    <property type="entry name" value="DNA-bd_dom_sf"/>
</dbReference>
<evidence type="ECO:0000259" key="16">
    <source>
        <dbReference type="PROSITE" id="PS50102"/>
    </source>
</evidence>
<dbReference type="Pfam" id="PF00076">
    <property type="entry name" value="RRM_1"/>
    <property type="match status" value="2"/>
</dbReference>
<dbReference type="PROSITE" id="PS51032">
    <property type="entry name" value="AP2_ERF"/>
    <property type="match status" value="1"/>
</dbReference>
<dbReference type="PROSITE" id="PS50102">
    <property type="entry name" value="RRM"/>
    <property type="match status" value="2"/>
</dbReference>
<reference evidence="18" key="1">
    <citation type="journal article" date="2021" name="J. Hered.">
        <title>Genome Assembly of Salicaceae Populus deltoides (Eastern Cottonwood) I-69 Based on Nanopore Sequencing and Hi-C Technologies.</title>
        <authorList>
            <person name="Bai S."/>
            <person name="Wu H."/>
            <person name="Zhang J."/>
            <person name="Pan Z."/>
            <person name="Zhao W."/>
            <person name="Li Z."/>
            <person name="Tong C."/>
        </authorList>
    </citation>
    <scope>NUCLEOTIDE SEQUENCE</scope>
    <source>
        <tissue evidence="18">Leaf</tissue>
    </source>
</reference>
<evidence type="ECO:0000256" key="3">
    <source>
        <dbReference type="ARBA" id="ARBA00022728"/>
    </source>
</evidence>
<dbReference type="AlphaFoldDB" id="A0A8T2ZHB6"/>